<reference evidence="10" key="1">
    <citation type="journal article" date="2014" name="BMC Genomics">
        <title>Genome sequencing of two Neorhizobium galegae strains reveals a noeT gene responsible for the unusual acetylation of the nodulation factors.</title>
        <authorList>
            <person name="Osterman J."/>
            <person name="Marsh J."/>
            <person name="Laine P.K."/>
            <person name="Zeng Z."/>
            <person name="Alatalo E."/>
            <person name="Sullivan J.T."/>
            <person name="Young J.P."/>
            <person name="Thomas-Oates J."/>
            <person name="Paulin L."/>
            <person name="Lindstrom K."/>
        </authorList>
    </citation>
    <scope>NUCLEOTIDE SEQUENCE [LARGE SCALE GENOMIC DNA]</scope>
    <source>
        <strain evidence="10">HAMBI 1141</strain>
    </source>
</reference>
<dbReference type="InterPro" id="IPR044068">
    <property type="entry name" value="CB"/>
</dbReference>
<evidence type="ECO:0000256" key="4">
    <source>
        <dbReference type="ARBA" id="ARBA00023172"/>
    </source>
</evidence>
<dbReference type="GO" id="GO:0015074">
    <property type="term" value="P:DNA integration"/>
    <property type="evidence" value="ECO:0007669"/>
    <property type="project" value="UniProtKB-KW"/>
</dbReference>
<dbReference type="eggNOG" id="COG0582">
    <property type="taxonomic scope" value="Bacteria"/>
</dbReference>
<dbReference type="PANTHER" id="PTHR30349:SF41">
    <property type="entry name" value="INTEGRASE_RECOMBINASE PROTEIN MJ0367-RELATED"/>
    <property type="match status" value="1"/>
</dbReference>
<dbReference type="InterPro" id="IPR050090">
    <property type="entry name" value="Tyrosine_recombinase_XerCD"/>
</dbReference>
<evidence type="ECO:0000256" key="1">
    <source>
        <dbReference type="ARBA" id="ARBA00008857"/>
    </source>
</evidence>
<gene>
    <name evidence="9" type="ORF">RG1141_CH41990</name>
</gene>
<protein>
    <submittedName>
        <fullName evidence="9">Phage integrase</fullName>
    </submittedName>
</protein>
<feature type="region of interest" description="Disordered" evidence="6">
    <location>
        <begin position="348"/>
        <end position="368"/>
    </location>
</feature>
<dbReference type="Gene3D" id="1.10.443.10">
    <property type="entry name" value="Intergrase catalytic core"/>
    <property type="match status" value="1"/>
</dbReference>
<dbReference type="Gene3D" id="1.10.150.130">
    <property type="match status" value="1"/>
</dbReference>
<dbReference type="Proteomes" id="UP000028186">
    <property type="component" value="Chromosome I"/>
</dbReference>
<organism evidence="9 10">
    <name type="scientific">Neorhizobium galegae bv. officinalis bv. officinalis str. HAMBI 1141</name>
    <dbReference type="NCBI Taxonomy" id="1028801"/>
    <lineage>
        <taxon>Bacteria</taxon>
        <taxon>Pseudomonadati</taxon>
        <taxon>Pseudomonadota</taxon>
        <taxon>Alphaproteobacteria</taxon>
        <taxon>Hyphomicrobiales</taxon>
        <taxon>Rhizobiaceae</taxon>
        <taxon>Rhizobium/Agrobacterium group</taxon>
        <taxon>Neorhizobium</taxon>
    </lineage>
</organism>
<accession>A0A068TDM0</accession>
<dbReference type="HOGENOM" id="CLU_038358_1_1_5"/>
<keyword evidence="4" id="KW-0233">DNA recombination</keyword>
<feature type="domain" description="Core-binding (CB)" evidence="8">
    <location>
        <begin position="151"/>
        <end position="237"/>
    </location>
</feature>
<dbReference type="PROSITE" id="PS51900">
    <property type="entry name" value="CB"/>
    <property type="match status" value="1"/>
</dbReference>
<evidence type="ECO:0000313" key="10">
    <source>
        <dbReference type="Proteomes" id="UP000028186"/>
    </source>
</evidence>
<dbReference type="InterPro" id="IPR013762">
    <property type="entry name" value="Integrase-like_cat_sf"/>
</dbReference>
<dbReference type="InterPro" id="IPR010998">
    <property type="entry name" value="Integrase_recombinase_N"/>
</dbReference>
<dbReference type="EMBL" id="HG938355">
    <property type="protein sequence ID" value="CDN56513.1"/>
    <property type="molecule type" value="Genomic_DNA"/>
</dbReference>
<proteinExistence type="inferred from homology"/>
<comment type="similarity">
    <text evidence="1">Belongs to the 'phage' integrase family.</text>
</comment>
<dbReference type="GO" id="GO:0003677">
    <property type="term" value="F:DNA binding"/>
    <property type="evidence" value="ECO:0007669"/>
    <property type="project" value="UniProtKB-UniRule"/>
</dbReference>
<evidence type="ECO:0000256" key="3">
    <source>
        <dbReference type="ARBA" id="ARBA00023125"/>
    </source>
</evidence>
<keyword evidence="2" id="KW-0229">DNA integration</keyword>
<name>A0A068TDM0_NEOGA</name>
<dbReference type="PATRIC" id="fig|1028801.3.peg.4273"/>
<evidence type="ECO:0000256" key="6">
    <source>
        <dbReference type="SAM" id="MobiDB-lite"/>
    </source>
</evidence>
<dbReference type="GO" id="GO:0006310">
    <property type="term" value="P:DNA recombination"/>
    <property type="evidence" value="ECO:0007669"/>
    <property type="project" value="UniProtKB-KW"/>
</dbReference>
<evidence type="ECO:0000313" key="9">
    <source>
        <dbReference type="EMBL" id="CDN56513.1"/>
    </source>
</evidence>
<evidence type="ECO:0000256" key="5">
    <source>
        <dbReference type="PROSITE-ProRule" id="PRU01248"/>
    </source>
</evidence>
<dbReference type="Pfam" id="PF00589">
    <property type="entry name" value="Phage_integrase"/>
    <property type="match status" value="1"/>
</dbReference>
<dbReference type="PANTHER" id="PTHR30349">
    <property type="entry name" value="PHAGE INTEGRASE-RELATED"/>
    <property type="match status" value="1"/>
</dbReference>
<dbReference type="SUPFAM" id="SSF56349">
    <property type="entry name" value="DNA breaking-rejoining enzymes"/>
    <property type="match status" value="1"/>
</dbReference>
<dbReference type="KEGG" id="ngl:RG1141_CH41990"/>
<evidence type="ECO:0000259" key="8">
    <source>
        <dbReference type="PROSITE" id="PS51900"/>
    </source>
</evidence>
<evidence type="ECO:0000259" key="7">
    <source>
        <dbReference type="PROSITE" id="PS51898"/>
    </source>
</evidence>
<dbReference type="AlphaFoldDB" id="A0A068TDM0"/>
<evidence type="ECO:0000256" key="2">
    <source>
        <dbReference type="ARBA" id="ARBA00022908"/>
    </source>
</evidence>
<sequence length="461" mass="52324">MARSAANDRQYLEQHRGKWRVSVAVPRALQARLGASRLKHPLNTDSLTIANQLKWPIVNEMRARIAEAAAAEGIGDLRSIAVEFHRQRQRAVTDRELDAIDAGIGVTIDAVLGKPIGIDVDPITGEEEPLFEPGKVKQAQRFAKMVAGKATPFDELHGQYMAQLQVKPRTKADDERAIKLLKRWCDEKDVEPFLQSFPSKKAAVRFVDDLQGMEPKLSPVTLNKYINRLSRFWQWLEKREEVPMDVWRGLSLAPPPVAHDEKERPFTDEEMVKLLDGDTTQAMHDLMRIAALTGCRLDPIVCLRVKDCLKEGVFVFKPQKKEKAERLCPIHPDLHEIVERRVRDKKPDDPFFPEWPGPQKAETKRERSFKTSNQFTAYARSIGVREELDGRRRSLINFHSFRRWFITKAERAGQPESIIAAVVGHKRHGMTLGLYSAGPAIEQARACVEAVKLPSSETATE</sequence>
<feature type="domain" description="Tyr recombinase" evidence="7">
    <location>
        <begin position="261"/>
        <end position="449"/>
    </location>
</feature>
<dbReference type="InterPro" id="IPR011010">
    <property type="entry name" value="DNA_brk_join_enz"/>
</dbReference>
<dbReference type="PROSITE" id="PS51898">
    <property type="entry name" value="TYR_RECOMBINASE"/>
    <property type="match status" value="1"/>
</dbReference>
<dbReference type="RefSeq" id="WP_038547830.1">
    <property type="nucleotide sequence ID" value="NZ_HG938355.1"/>
</dbReference>
<dbReference type="InterPro" id="IPR002104">
    <property type="entry name" value="Integrase_catalytic"/>
</dbReference>
<keyword evidence="3 5" id="KW-0238">DNA-binding</keyword>